<comment type="caution">
    <text evidence="1">The sequence shown here is derived from an EMBL/GenBank/DDBJ whole genome shotgun (WGS) entry which is preliminary data.</text>
</comment>
<name>A0A7V1I3H4_DESA2</name>
<organism evidence="1">
    <name type="scientific">Desulfofervidus auxilii</name>
    <dbReference type="NCBI Taxonomy" id="1621989"/>
    <lineage>
        <taxon>Bacteria</taxon>
        <taxon>Pseudomonadati</taxon>
        <taxon>Thermodesulfobacteriota</taxon>
        <taxon>Candidatus Desulfofervidia</taxon>
        <taxon>Candidatus Desulfofervidales</taxon>
        <taxon>Candidatus Desulfofervidaceae</taxon>
        <taxon>Candidatus Desulfofervidus</taxon>
    </lineage>
</organism>
<evidence type="ECO:0008006" key="2">
    <source>
        <dbReference type="Google" id="ProtNLM"/>
    </source>
</evidence>
<protein>
    <recommendedName>
        <fullName evidence="2">PIN domain-containing protein</fullName>
    </recommendedName>
</protein>
<reference evidence="1" key="1">
    <citation type="journal article" date="2020" name="mSystems">
        <title>Genome- and Community-Level Interaction Insights into Carbon Utilization and Element Cycling Functions of Hydrothermarchaeota in Hydrothermal Sediment.</title>
        <authorList>
            <person name="Zhou Z."/>
            <person name="Liu Y."/>
            <person name="Xu W."/>
            <person name="Pan J."/>
            <person name="Luo Z.H."/>
            <person name="Li M."/>
        </authorList>
    </citation>
    <scope>NUCLEOTIDE SEQUENCE [LARGE SCALE GENOMIC DNA]</scope>
    <source>
        <strain evidence="1">HyVt-45</strain>
    </source>
</reference>
<dbReference type="Proteomes" id="UP000886268">
    <property type="component" value="Unassembled WGS sequence"/>
</dbReference>
<gene>
    <name evidence="1" type="ORF">ENJ03_01010</name>
</gene>
<sequence length="146" mass="17339">MSNLNKLSFKKSKIKTQEVDYLVVVDSEIWKEYFNKQDLTESNILSTLIREDKIAICGYTFVRILQGIRNQDNFEKLFKGLLALPYIEIEKEDWVETSKLLFKFKNLSFELALLCALTRNKKLRILTRHREIKNIDGVKLYEDEKE</sequence>
<dbReference type="EMBL" id="DRKW01000057">
    <property type="protein sequence ID" value="HEB73787.1"/>
    <property type="molecule type" value="Genomic_DNA"/>
</dbReference>
<dbReference type="AlphaFoldDB" id="A0A7V1I3H4"/>
<proteinExistence type="predicted"/>
<dbReference type="InterPro" id="IPR029060">
    <property type="entry name" value="PIN-like_dom_sf"/>
</dbReference>
<dbReference type="Gene3D" id="3.40.50.1010">
    <property type="entry name" value="5'-nuclease"/>
    <property type="match status" value="1"/>
</dbReference>
<evidence type="ECO:0000313" key="1">
    <source>
        <dbReference type="EMBL" id="HEB73787.1"/>
    </source>
</evidence>
<accession>A0A7V1I3H4</accession>
<dbReference type="SUPFAM" id="SSF88723">
    <property type="entry name" value="PIN domain-like"/>
    <property type="match status" value="1"/>
</dbReference>